<feature type="transmembrane region" description="Helical" evidence="4">
    <location>
        <begin position="12"/>
        <end position="29"/>
    </location>
</feature>
<dbReference type="InterPro" id="IPR036188">
    <property type="entry name" value="FAD/NAD-bd_sf"/>
</dbReference>
<dbReference type="GO" id="GO:0009331">
    <property type="term" value="C:glycerol-3-phosphate dehydrogenase (FAD) complex"/>
    <property type="evidence" value="ECO:0007669"/>
    <property type="project" value="InterPro"/>
</dbReference>
<dbReference type="NCBIfam" id="TIGR03378">
    <property type="entry name" value="glycerol3P_GlpB"/>
    <property type="match status" value="1"/>
</dbReference>
<keyword evidence="4" id="KW-0812">Transmembrane</keyword>
<evidence type="ECO:0000313" key="7">
    <source>
        <dbReference type="Proteomes" id="UP000605201"/>
    </source>
</evidence>
<dbReference type="Gene3D" id="3.50.50.60">
    <property type="entry name" value="FAD/NAD(P)-binding domain"/>
    <property type="match status" value="1"/>
</dbReference>
<evidence type="ECO:0000256" key="1">
    <source>
        <dbReference type="ARBA" id="ARBA00022630"/>
    </source>
</evidence>
<dbReference type="EMBL" id="JACNIG010000244">
    <property type="protein sequence ID" value="MBC8432724.1"/>
    <property type="molecule type" value="Genomic_DNA"/>
</dbReference>
<evidence type="ECO:0000256" key="4">
    <source>
        <dbReference type="SAM" id="Phobius"/>
    </source>
</evidence>
<dbReference type="PIRSF" id="PIRSF000141">
    <property type="entry name" value="Anaerobic_G3P_dh"/>
    <property type="match status" value="1"/>
</dbReference>
<dbReference type="InterPro" id="IPR009158">
    <property type="entry name" value="G3P_DH_GlpB_su"/>
</dbReference>
<keyword evidence="3 6" id="KW-0560">Oxidoreductase</keyword>
<accession>A0A8J6TL10</accession>
<dbReference type="GO" id="GO:0004368">
    <property type="term" value="F:glycerol-3-phosphate dehydrogenase (quinone) activity"/>
    <property type="evidence" value="ECO:0007669"/>
    <property type="project" value="UniProtKB-EC"/>
</dbReference>
<dbReference type="NCBIfam" id="NF003725">
    <property type="entry name" value="PRK05329.2-4"/>
    <property type="match status" value="1"/>
</dbReference>
<dbReference type="EC" id="1.1.5.3" evidence="6"/>
<proteinExistence type="predicted"/>
<organism evidence="6 7">
    <name type="scientific">Candidatus Desulfatibia vada</name>
    <dbReference type="NCBI Taxonomy" id="2841696"/>
    <lineage>
        <taxon>Bacteria</taxon>
        <taxon>Pseudomonadati</taxon>
        <taxon>Thermodesulfobacteriota</taxon>
        <taxon>Desulfobacteria</taxon>
        <taxon>Desulfobacterales</taxon>
        <taxon>Desulfobacterales incertae sedis</taxon>
        <taxon>Candidatus Desulfatibia</taxon>
    </lineage>
</organism>
<evidence type="ECO:0000313" key="6">
    <source>
        <dbReference type="EMBL" id="MBC8432724.1"/>
    </source>
</evidence>
<evidence type="ECO:0000256" key="2">
    <source>
        <dbReference type="ARBA" id="ARBA00022643"/>
    </source>
</evidence>
<feature type="domain" description="FAD-dependent oxidoreductase 2 FAD-binding" evidence="5">
    <location>
        <begin position="11"/>
        <end position="410"/>
    </location>
</feature>
<dbReference type="Proteomes" id="UP000605201">
    <property type="component" value="Unassembled WGS sequence"/>
</dbReference>
<dbReference type="AlphaFoldDB" id="A0A8J6TL10"/>
<keyword evidence="4" id="KW-1133">Transmembrane helix</keyword>
<dbReference type="SUPFAM" id="SSF51905">
    <property type="entry name" value="FAD/NAD(P)-binding domain"/>
    <property type="match status" value="1"/>
</dbReference>
<protein>
    <submittedName>
        <fullName evidence="6">Glycerol-3-phosphate dehydrogenase subunit GlpB</fullName>
        <ecNumber evidence="6">1.1.5.3</ecNumber>
    </submittedName>
</protein>
<sequence length="427" mass="47095">MNTNNKETTCDLMIIGTGMAGMAAALFAARQGIDTVQVGLIGELGFASGLIDLLGVHPVAQGKVLDDPWQGITRLCRDEPLHPYALLDIASIRESLDIVLAFLTTSGYPHFTLLQRNMEVLTPAGTLKPTYAVPHTMRRGPSALADRSSCLLVDFDGLKGYSARQIALSLAERWPELHPVRIGFPDAKGELYTEHMARALDVADSREKLVAAIRPHIGTAEVVGLPAVLGMYRTVRVMEDLQQGLGVPVFEIPTMLPAVTGLRLREIFEQRLPAMGIRLFFQQRVMDAQRLADGQWRFDVGRTDIDFRITARSAIMCSGRFFGKGLHADRHGIRETIFDLPVVQPKDRAAWHHKDLLHREGHPINRAGVAVDGQFHPVDANRQMLYPNLFAAGSILAHQDWKRQKCGSGLAIATAYGAVRACTRMLD</sequence>
<keyword evidence="2" id="KW-0288">FMN</keyword>
<keyword evidence="4" id="KW-0472">Membrane</keyword>
<dbReference type="PRINTS" id="PR00368">
    <property type="entry name" value="FADPNR"/>
</dbReference>
<evidence type="ECO:0000259" key="5">
    <source>
        <dbReference type="Pfam" id="PF00890"/>
    </source>
</evidence>
<evidence type="ECO:0000256" key="3">
    <source>
        <dbReference type="ARBA" id="ARBA00023002"/>
    </source>
</evidence>
<gene>
    <name evidence="6" type="primary">glpB</name>
    <name evidence="6" type="ORF">H8D96_12500</name>
</gene>
<keyword evidence="1" id="KW-0285">Flavoprotein</keyword>
<dbReference type="InterPro" id="IPR003953">
    <property type="entry name" value="FAD-dep_OxRdtase_2_FAD-bd"/>
</dbReference>
<reference evidence="6 7" key="1">
    <citation type="submission" date="2020-08" db="EMBL/GenBank/DDBJ databases">
        <title>Bridging the membrane lipid divide: bacteria of the FCB group superphylum have the potential to synthesize archaeal ether lipids.</title>
        <authorList>
            <person name="Villanueva L."/>
            <person name="Von Meijenfeldt F.A.B."/>
            <person name="Westbye A.B."/>
            <person name="Yadav S."/>
            <person name="Hopmans E.C."/>
            <person name="Dutilh B.E."/>
            <person name="Sinninghe Damste J.S."/>
        </authorList>
    </citation>
    <scope>NUCLEOTIDE SEQUENCE [LARGE SCALE GENOMIC DNA]</scope>
    <source>
        <strain evidence="6">NIOZ-UU17</strain>
    </source>
</reference>
<name>A0A8J6TL10_9BACT</name>
<comment type="caution">
    <text evidence="6">The sequence shown here is derived from an EMBL/GenBank/DDBJ whole genome shotgun (WGS) entry which is preliminary data.</text>
</comment>
<dbReference type="Pfam" id="PF00890">
    <property type="entry name" value="FAD_binding_2"/>
    <property type="match status" value="1"/>
</dbReference>